<feature type="domain" description="FAD-binding" evidence="8">
    <location>
        <begin position="3"/>
        <end position="313"/>
    </location>
</feature>
<comment type="cofactor">
    <cofactor evidence="1">
        <name>FAD</name>
        <dbReference type="ChEBI" id="CHEBI:57692"/>
    </cofactor>
</comment>
<dbReference type="InterPro" id="IPR051205">
    <property type="entry name" value="UbiH/COQ6_monooxygenase"/>
</dbReference>
<evidence type="ECO:0000256" key="6">
    <source>
        <dbReference type="ARBA" id="ARBA00023002"/>
    </source>
</evidence>
<sequence length="384" mass="41031">MRFDVVIGGAGPVGLCLARALAEQGRRVAVVDRQPRAALEAPAFDGREIALTHASRQLLEALSVWPRLDAETISPLRQARVQDGVSPFALDIGAERGQDAPLGWLVANHRLRRAAFEAALAHPGVTLLDSAGVAGLRPHPDQVEATLEDGLALHAELLVAADGRLSALRRQLGVGAELHELGRSMLVCHVAHEQAHQGVALEWFAYGATLALLPLTGDVSSLVLTLTPQRAAAMLRLDEDAFSAEVTRLCEGRLGAMRLFSTRHVYPLVSTYARRLAGARFALAGDAAVGMHPVTAHGFNFGLGGVGRLAQALDGQDDAGALAPLQAYARAHRRATWPLYAATQLVARLYTDERPAARLLRGGALRLAAAVPPFRHALQQHLQR</sequence>
<evidence type="ECO:0000256" key="7">
    <source>
        <dbReference type="ARBA" id="ARBA00023033"/>
    </source>
</evidence>
<comment type="pathway">
    <text evidence="2">Cofactor biosynthesis; ubiquinone biosynthesis.</text>
</comment>
<dbReference type="Proteomes" id="UP000292627">
    <property type="component" value="Unassembled WGS sequence"/>
</dbReference>
<keyword evidence="5" id="KW-0274">FAD</keyword>
<evidence type="ECO:0000313" key="9">
    <source>
        <dbReference type="EMBL" id="TAA28343.1"/>
    </source>
</evidence>
<dbReference type="AlphaFoldDB" id="A0A4Q8LH26"/>
<comment type="caution">
    <text evidence="9">The sequence shown here is derived from an EMBL/GenBank/DDBJ whole genome shotgun (WGS) entry which is preliminary data.</text>
</comment>
<dbReference type="InterPro" id="IPR036188">
    <property type="entry name" value="FAD/NAD-bd_sf"/>
</dbReference>
<dbReference type="InterPro" id="IPR010971">
    <property type="entry name" value="UbiH/COQ6"/>
</dbReference>
<evidence type="ECO:0000256" key="1">
    <source>
        <dbReference type="ARBA" id="ARBA00001974"/>
    </source>
</evidence>
<keyword evidence="4" id="KW-0285">Flavoprotein</keyword>
<dbReference type="NCBIfam" id="NF006593">
    <property type="entry name" value="PRK09126.1"/>
    <property type="match status" value="1"/>
</dbReference>
<reference evidence="9 10" key="1">
    <citation type="submission" date="2019-02" db="EMBL/GenBank/DDBJ databases">
        <title>WGS of Pseudoxanthomonas species novum from clinical isolates.</title>
        <authorList>
            <person name="Bernier A.-M."/>
            <person name="Bernard K."/>
            <person name="Vachon A."/>
        </authorList>
    </citation>
    <scope>NUCLEOTIDE SEQUENCE [LARGE SCALE GENOMIC DNA]</scope>
    <source>
        <strain evidence="9 10">NML171200</strain>
    </source>
</reference>
<evidence type="ECO:0000313" key="10">
    <source>
        <dbReference type="Proteomes" id="UP000292627"/>
    </source>
</evidence>
<dbReference type="PANTHER" id="PTHR43876:SF25">
    <property type="entry name" value="MONOOXYGENASE NMA2164"/>
    <property type="match status" value="1"/>
</dbReference>
<keyword evidence="7" id="KW-0503">Monooxygenase</keyword>
<gene>
    <name evidence="9" type="ORF">EA660_01790</name>
</gene>
<name>A0A4Q8LH26_9GAMM</name>
<organism evidence="9 10">
    <name type="scientific">Pseudoxanthomonas winnipegensis</name>
    <dbReference type="NCBI Taxonomy" id="2480810"/>
    <lineage>
        <taxon>Bacteria</taxon>
        <taxon>Pseudomonadati</taxon>
        <taxon>Pseudomonadota</taxon>
        <taxon>Gammaproteobacteria</taxon>
        <taxon>Lysobacterales</taxon>
        <taxon>Lysobacteraceae</taxon>
        <taxon>Pseudoxanthomonas</taxon>
    </lineage>
</organism>
<evidence type="ECO:0000256" key="4">
    <source>
        <dbReference type="ARBA" id="ARBA00022630"/>
    </source>
</evidence>
<dbReference type="PANTHER" id="PTHR43876">
    <property type="entry name" value="UBIQUINONE BIOSYNTHESIS MONOOXYGENASE COQ6, MITOCHONDRIAL"/>
    <property type="match status" value="1"/>
</dbReference>
<keyword evidence="6" id="KW-0560">Oxidoreductase</keyword>
<protein>
    <submittedName>
        <fullName evidence="9">FAD-dependent hydroxylase</fullName>
    </submittedName>
</protein>
<dbReference type="EMBL" id="SHMC01000001">
    <property type="protein sequence ID" value="TAA28343.1"/>
    <property type="molecule type" value="Genomic_DNA"/>
</dbReference>
<comment type="similarity">
    <text evidence="3">Belongs to the UbiH/COQ6 family.</text>
</comment>
<dbReference type="GO" id="GO:0004497">
    <property type="term" value="F:monooxygenase activity"/>
    <property type="evidence" value="ECO:0007669"/>
    <property type="project" value="UniProtKB-KW"/>
</dbReference>
<dbReference type="Pfam" id="PF01494">
    <property type="entry name" value="FAD_binding_3"/>
    <property type="match status" value="1"/>
</dbReference>
<dbReference type="Gene3D" id="3.50.50.60">
    <property type="entry name" value="FAD/NAD(P)-binding domain"/>
    <property type="match status" value="2"/>
</dbReference>
<accession>A0A4Q8LH26</accession>
<dbReference type="GO" id="GO:0016705">
    <property type="term" value="F:oxidoreductase activity, acting on paired donors, with incorporation or reduction of molecular oxygen"/>
    <property type="evidence" value="ECO:0007669"/>
    <property type="project" value="InterPro"/>
</dbReference>
<evidence type="ECO:0000256" key="3">
    <source>
        <dbReference type="ARBA" id="ARBA00005349"/>
    </source>
</evidence>
<dbReference type="NCBIfam" id="TIGR01988">
    <property type="entry name" value="Ubi-OHases"/>
    <property type="match status" value="1"/>
</dbReference>
<dbReference type="SUPFAM" id="SSF51905">
    <property type="entry name" value="FAD/NAD(P)-binding domain"/>
    <property type="match status" value="1"/>
</dbReference>
<evidence type="ECO:0000259" key="8">
    <source>
        <dbReference type="Pfam" id="PF01494"/>
    </source>
</evidence>
<dbReference type="PRINTS" id="PR00420">
    <property type="entry name" value="RNGMNOXGNASE"/>
</dbReference>
<dbReference type="RefSeq" id="WP_130549914.1">
    <property type="nucleotide sequence ID" value="NZ_SHMC01000001.1"/>
</dbReference>
<proteinExistence type="inferred from homology"/>
<dbReference type="UniPathway" id="UPA00232"/>
<evidence type="ECO:0000256" key="2">
    <source>
        <dbReference type="ARBA" id="ARBA00004749"/>
    </source>
</evidence>
<evidence type="ECO:0000256" key="5">
    <source>
        <dbReference type="ARBA" id="ARBA00022827"/>
    </source>
</evidence>
<dbReference type="InterPro" id="IPR002938">
    <property type="entry name" value="FAD-bd"/>
</dbReference>
<dbReference type="GO" id="GO:0006744">
    <property type="term" value="P:ubiquinone biosynthetic process"/>
    <property type="evidence" value="ECO:0007669"/>
    <property type="project" value="UniProtKB-UniPathway"/>
</dbReference>
<dbReference type="GO" id="GO:0071949">
    <property type="term" value="F:FAD binding"/>
    <property type="evidence" value="ECO:0007669"/>
    <property type="project" value="InterPro"/>
</dbReference>
<dbReference type="OrthoDB" id="9769565at2"/>